<dbReference type="EMBL" id="CP011339">
    <property type="protein sequence ID" value="AKV67244.1"/>
    <property type="molecule type" value="Genomic_DNA"/>
</dbReference>
<gene>
    <name evidence="1" type="ORF">VL20_2130</name>
</gene>
<reference evidence="1 2" key="1">
    <citation type="journal article" date="2016" name="Stand. Genomic Sci.">
        <title>Complete genome sequence and genomic characterization of Microcystis panniformis FACHB 1757 by third-generation sequencing.</title>
        <authorList>
            <person name="Zhang J.Y."/>
            <person name="Guan R."/>
            <person name="Zhang H.J."/>
            <person name="Li H."/>
            <person name="Xiao P."/>
            <person name="Yu G.L."/>
            <person name="Du L."/>
            <person name="Cao D.M."/>
            <person name="Zhu B.C."/>
            <person name="Li R.H."/>
            <person name="Lu Z.H."/>
        </authorList>
    </citation>
    <scope>NUCLEOTIDE SEQUENCE [LARGE SCALE GENOMIC DNA]</scope>
    <source>
        <strain evidence="1 2">FACHB-1757</strain>
    </source>
</reference>
<dbReference type="AlphaFoldDB" id="A0A0K1RZD1"/>
<organism evidence="1 2">
    <name type="scientific">Microcystis panniformis FACHB-1757</name>
    <dbReference type="NCBI Taxonomy" id="1638788"/>
    <lineage>
        <taxon>Bacteria</taxon>
        <taxon>Bacillati</taxon>
        <taxon>Cyanobacteriota</taxon>
        <taxon>Cyanophyceae</taxon>
        <taxon>Oscillatoriophycideae</taxon>
        <taxon>Chroococcales</taxon>
        <taxon>Microcystaceae</taxon>
        <taxon>Microcystis</taxon>
    </lineage>
</organism>
<name>A0A0K1RZD1_9CHRO</name>
<accession>A0A0K1RZD1</accession>
<evidence type="ECO:0000313" key="2">
    <source>
        <dbReference type="Proteomes" id="UP000068167"/>
    </source>
</evidence>
<dbReference type="PATRIC" id="fig|1638788.3.peg.2144"/>
<keyword evidence="2" id="KW-1185">Reference proteome</keyword>
<proteinExistence type="predicted"/>
<dbReference type="KEGG" id="mpk:VL20_2130"/>
<sequence>MSLHLGAIARNFPQITLKSLLARLAYCQQSPFKETYHRSFPELWQRSLYLAALCHKILLLFRVR</sequence>
<dbReference type="Proteomes" id="UP000068167">
    <property type="component" value="Chromosome"/>
</dbReference>
<evidence type="ECO:0000313" key="1">
    <source>
        <dbReference type="EMBL" id="AKV67244.1"/>
    </source>
</evidence>
<protein>
    <submittedName>
        <fullName evidence="1">Uncharacterized protein</fullName>
    </submittedName>
</protein>